<dbReference type="InParanoid" id="A0A507AVP3"/>
<organism evidence="2 3">
    <name type="scientific">Thyridium curvatum</name>
    <dbReference type="NCBI Taxonomy" id="1093900"/>
    <lineage>
        <taxon>Eukaryota</taxon>
        <taxon>Fungi</taxon>
        <taxon>Dikarya</taxon>
        <taxon>Ascomycota</taxon>
        <taxon>Pezizomycotina</taxon>
        <taxon>Sordariomycetes</taxon>
        <taxon>Sordariomycetidae</taxon>
        <taxon>Thyridiales</taxon>
        <taxon>Thyridiaceae</taxon>
        <taxon>Thyridium</taxon>
    </lineage>
</organism>
<feature type="compositionally biased region" description="Low complexity" evidence="1">
    <location>
        <begin position="39"/>
        <end position="56"/>
    </location>
</feature>
<evidence type="ECO:0000313" key="2">
    <source>
        <dbReference type="EMBL" id="TPX14042.1"/>
    </source>
</evidence>
<feature type="region of interest" description="Disordered" evidence="1">
    <location>
        <begin position="19"/>
        <end position="56"/>
    </location>
</feature>
<dbReference type="AlphaFoldDB" id="A0A507AVP3"/>
<protein>
    <submittedName>
        <fullName evidence="2">Uncharacterized protein</fullName>
    </submittedName>
</protein>
<dbReference type="OrthoDB" id="5073671at2759"/>
<proteinExistence type="predicted"/>
<dbReference type="EMBL" id="SKBQ01000002">
    <property type="protein sequence ID" value="TPX14042.1"/>
    <property type="molecule type" value="Genomic_DNA"/>
</dbReference>
<keyword evidence="3" id="KW-1185">Reference proteome</keyword>
<comment type="caution">
    <text evidence="2">The sequence shown here is derived from an EMBL/GenBank/DDBJ whole genome shotgun (WGS) entry which is preliminary data.</text>
</comment>
<evidence type="ECO:0000313" key="3">
    <source>
        <dbReference type="Proteomes" id="UP000319257"/>
    </source>
</evidence>
<sequence>MSSSKDKFPADEVVAAHMQEAAPPAYDDHPDFTPEAGQPAAPEYTESAEASSSSAQPGAVAAVPYRPFPALMTAHYRIHLLGVKYFDLCGATRADKLYIVEVTLGWHTNGPLGKRTGMLLHNGMQKSDTVIAAAGADTSSAGSDLGCAVNTIIKIPALPGKGASDAHGLVTEMMRAGTVREGENTIVMFRFGIEVGSEEKMRRETFEWRRVSKAGAGGDFPAGGYKLLRLGMTDSSNGSAYEGESSMSATFVPGVTAPLPDTEGADVVATLAWPGVPVNMRDAFTLRLVGSGESGVLGQRWSLMTVITALRLWEHHSIGNETKFAARMGEKIRS</sequence>
<name>A0A507AVP3_9PEZI</name>
<reference evidence="2 3" key="1">
    <citation type="submission" date="2019-06" db="EMBL/GenBank/DDBJ databases">
        <title>Draft genome sequence of the filamentous fungus Phialemoniopsis curvata isolated from diesel fuel.</title>
        <authorList>
            <person name="Varaljay V.A."/>
            <person name="Lyon W.J."/>
            <person name="Crouch A.L."/>
            <person name="Drake C.E."/>
            <person name="Hollomon J.M."/>
            <person name="Nadeau L.J."/>
            <person name="Nunn H.S."/>
            <person name="Stevenson B.S."/>
            <person name="Bojanowski C.L."/>
            <person name="Crookes-Goodson W.J."/>
        </authorList>
    </citation>
    <scope>NUCLEOTIDE SEQUENCE [LARGE SCALE GENOMIC DNA]</scope>
    <source>
        <strain evidence="2 3">D216</strain>
    </source>
</reference>
<accession>A0A507AVP3</accession>
<dbReference type="Proteomes" id="UP000319257">
    <property type="component" value="Unassembled WGS sequence"/>
</dbReference>
<evidence type="ECO:0000256" key="1">
    <source>
        <dbReference type="SAM" id="MobiDB-lite"/>
    </source>
</evidence>
<gene>
    <name evidence="2" type="ORF">E0L32_000436</name>
</gene>
<dbReference type="RefSeq" id="XP_030995753.1">
    <property type="nucleotide sequence ID" value="XM_031138769.1"/>
</dbReference>
<dbReference type="GeneID" id="41967883"/>
<dbReference type="STRING" id="1093900.A0A507AVP3"/>